<dbReference type="AlphaFoldDB" id="A0A8H3EBR1"/>
<evidence type="ECO:0000256" key="1">
    <source>
        <dbReference type="SAM" id="MobiDB-lite"/>
    </source>
</evidence>
<protein>
    <submittedName>
        <fullName evidence="2">Uncharacterized protein</fullName>
    </submittedName>
</protein>
<proteinExistence type="predicted"/>
<accession>A0A8H3EBR1</accession>
<name>A0A8H3EBR1_9AGAM</name>
<reference evidence="2" key="1">
    <citation type="submission" date="2021-01" db="EMBL/GenBank/DDBJ databases">
        <authorList>
            <person name="Kaushik A."/>
        </authorList>
    </citation>
    <scope>NUCLEOTIDE SEQUENCE</scope>
    <source>
        <strain evidence="2">AG5</strain>
    </source>
</reference>
<sequence>MLCSIYVKAVLLLAAQLITLLLSTVADSHLSLYTLPYYTGQHRSGLLSPIPRLRDRAYTATRRFHRAEVRILCAYMNTLTNTQPADPRTGRACHLLRAHLTTPDMPRSRHIDTRPTYSDSASLDTSPDPSRGLQPDNFLFLLLLLGLQPDNFLTAIGTCENPAVLSLTAQLVHILAALTKYGLTACFRENRNLTGTARYTSINTHLGVGTSSRS</sequence>
<evidence type="ECO:0000313" key="2">
    <source>
        <dbReference type="EMBL" id="CAE7206565.1"/>
    </source>
</evidence>
<comment type="caution">
    <text evidence="2">The sequence shown here is derived from an EMBL/GenBank/DDBJ whole genome shotgun (WGS) entry which is preliminary data.</text>
</comment>
<gene>
    <name evidence="2" type="ORF">RDB_LOCUS144567</name>
</gene>
<feature type="region of interest" description="Disordered" evidence="1">
    <location>
        <begin position="104"/>
        <end position="130"/>
    </location>
</feature>
<feature type="compositionally biased region" description="Polar residues" evidence="1">
    <location>
        <begin position="115"/>
        <end position="128"/>
    </location>
</feature>
<evidence type="ECO:0000313" key="3">
    <source>
        <dbReference type="Proteomes" id="UP000663827"/>
    </source>
</evidence>
<dbReference type="EMBL" id="CAJNJQ010003904">
    <property type="protein sequence ID" value="CAE7206565.1"/>
    <property type="molecule type" value="Genomic_DNA"/>
</dbReference>
<dbReference type="Proteomes" id="UP000663827">
    <property type="component" value="Unassembled WGS sequence"/>
</dbReference>
<organism evidence="2 3">
    <name type="scientific">Rhizoctonia solani</name>
    <dbReference type="NCBI Taxonomy" id="456999"/>
    <lineage>
        <taxon>Eukaryota</taxon>
        <taxon>Fungi</taxon>
        <taxon>Dikarya</taxon>
        <taxon>Basidiomycota</taxon>
        <taxon>Agaricomycotina</taxon>
        <taxon>Agaricomycetes</taxon>
        <taxon>Cantharellales</taxon>
        <taxon>Ceratobasidiaceae</taxon>
        <taxon>Rhizoctonia</taxon>
    </lineage>
</organism>